<reference evidence="8" key="1">
    <citation type="journal article" date="2020" name="mSystems">
        <title>Genome- and Community-Level Interaction Insights into Carbon Utilization and Element Cycling Functions of Hydrothermarchaeota in Hydrothermal Sediment.</title>
        <authorList>
            <person name="Zhou Z."/>
            <person name="Liu Y."/>
            <person name="Xu W."/>
            <person name="Pan J."/>
            <person name="Luo Z.H."/>
            <person name="Li M."/>
        </authorList>
    </citation>
    <scope>NUCLEOTIDE SEQUENCE [LARGE SCALE GENOMIC DNA]</scope>
    <source>
        <strain evidence="8">SpSt-897</strain>
    </source>
</reference>
<keyword evidence="8" id="KW-0670">Pyruvate</keyword>
<dbReference type="AlphaFoldDB" id="A0A7C3ZA69"/>
<dbReference type="PROSITE" id="PS51379">
    <property type="entry name" value="4FE4S_FER_2"/>
    <property type="match status" value="1"/>
</dbReference>
<evidence type="ECO:0000256" key="6">
    <source>
        <dbReference type="PIRSR" id="PIRSR006439-50"/>
    </source>
</evidence>
<name>A0A7C3ZA69_9BACT</name>
<comment type="catalytic activity">
    <reaction evidence="5">
        <text>indole-3-pyruvate + 2 oxidized [2Fe-2S]-[ferredoxin] + CoA = (indol-3-yl)acetyl-CoA + 2 reduced [2Fe-2S]-[ferredoxin] + CO2 + H(+)</text>
        <dbReference type="Rhea" id="RHEA:12645"/>
        <dbReference type="Rhea" id="RHEA-COMP:10000"/>
        <dbReference type="Rhea" id="RHEA-COMP:10001"/>
        <dbReference type="ChEBI" id="CHEBI:15378"/>
        <dbReference type="ChEBI" id="CHEBI:16526"/>
        <dbReference type="ChEBI" id="CHEBI:17640"/>
        <dbReference type="ChEBI" id="CHEBI:33737"/>
        <dbReference type="ChEBI" id="CHEBI:33738"/>
        <dbReference type="ChEBI" id="CHEBI:57271"/>
        <dbReference type="ChEBI" id="CHEBI:57287"/>
        <dbReference type="EC" id="1.2.7.8"/>
    </reaction>
</comment>
<dbReference type="Pfam" id="PF01855">
    <property type="entry name" value="POR_N"/>
    <property type="match status" value="1"/>
</dbReference>
<evidence type="ECO:0000256" key="3">
    <source>
        <dbReference type="ARBA" id="ARBA00023004"/>
    </source>
</evidence>
<dbReference type="SUPFAM" id="SSF54862">
    <property type="entry name" value="4Fe-4S ferredoxins"/>
    <property type="match status" value="1"/>
</dbReference>
<dbReference type="CDD" id="cd07034">
    <property type="entry name" value="TPP_PYR_PFOR_IOR-alpha_like"/>
    <property type="match status" value="1"/>
</dbReference>
<feature type="binding site" evidence="6">
    <location>
        <position position="562"/>
    </location>
    <ligand>
        <name>[4Fe-4S] cluster</name>
        <dbReference type="ChEBI" id="CHEBI:49883"/>
        <label>1</label>
    </ligand>
</feature>
<evidence type="ECO:0000256" key="2">
    <source>
        <dbReference type="ARBA" id="ARBA00023002"/>
    </source>
</evidence>
<keyword evidence="5" id="KW-0249">Electron transport</keyword>
<dbReference type="Pfam" id="PF02775">
    <property type="entry name" value="TPP_enzyme_C"/>
    <property type="match status" value="1"/>
</dbReference>
<feature type="binding site" evidence="6">
    <location>
        <position position="556"/>
    </location>
    <ligand>
        <name>[4Fe-4S] cluster</name>
        <dbReference type="ChEBI" id="CHEBI:49883"/>
        <label>1</label>
    </ligand>
</feature>
<dbReference type="FunFam" id="3.40.50.970:FF:000039">
    <property type="entry name" value="Indolepyruvate oxidoreductase subunit IorA"/>
    <property type="match status" value="1"/>
</dbReference>
<dbReference type="InterPro" id="IPR017896">
    <property type="entry name" value="4Fe4S_Fe-S-bd"/>
</dbReference>
<dbReference type="SUPFAM" id="SSF52518">
    <property type="entry name" value="Thiamin diphosphate-binding fold (THDP-binding)"/>
    <property type="match status" value="2"/>
</dbReference>
<dbReference type="PANTHER" id="PTHR43710:SF7">
    <property type="entry name" value="INDOLEPYRUVATE OXIDOREDUCTASE SUBUNIT IORA"/>
    <property type="match status" value="1"/>
</dbReference>
<keyword evidence="5" id="KW-0813">Transport</keyword>
<feature type="binding site" evidence="6">
    <location>
        <position position="590"/>
    </location>
    <ligand>
        <name>[4Fe-4S] cluster</name>
        <dbReference type="ChEBI" id="CHEBI:49883"/>
        <label>2</label>
    </ligand>
</feature>
<keyword evidence="2 5" id="KW-0560">Oxidoreductase</keyword>
<dbReference type="GO" id="GO:0046872">
    <property type="term" value="F:metal ion binding"/>
    <property type="evidence" value="ECO:0007669"/>
    <property type="project" value="UniProtKB-UniRule"/>
</dbReference>
<evidence type="ECO:0000259" key="7">
    <source>
        <dbReference type="PROSITE" id="PS51379"/>
    </source>
</evidence>
<dbReference type="GO" id="GO:0043805">
    <property type="term" value="F:indolepyruvate ferredoxin oxidoreductase activity"/>
    <property type="evidence" value="ECO:0007669"/>
    <property type="project" value="UniProtKB-UniRule"/>
</dbReference>
<dbReference type="CDD" id="cd02008">
    <property type="entry name" value="TPP_IOR_alpha"/>
    <property type="match status" value="1"/>
</dbReference>
<organism evidence="8">
    <name type="scientific">Desulfobacca acetoxidans</name>
    <dbReference type="NCBI Taxonomy" id="60893"/>
    <lineage>
        <taxon>Bacteria</taxon>
        <taxon>Pseudomonadati</taxon>
        <taxon>Thermodesulfobacteriota</taxon>
        <taxon>Desulfobaccia</taxon>
        <taxon>Desulfobaccales</taxon>
        <taxon>Desulfobaccaceae</taxon>
        <taxon>Desulfobacca</taxon>
    </lineage>
</organism>
<dbReference type="Gene3D" id="3.40.50.970">
    <property type="match status" value="2"/>
</dbReference>
<dbReference type="EMBL" id="DTMF01000154">
    <property type="protein sequence ID" value="HGF33953.1"/>
    <property type="molecule type" value="Genomic_DNA"/>
</dbReference>
<dbReference type="GO" id="GO:0044281">
    <property type="term" value="P:small molecule metabolic process"/>
    <property type="evidence" value="ECO:0007669"/>
    <property type="project" value="UniProtKB-ARBA"/>
</dbReference>
<evidence type="ECO:0000256" key="4">
    <source>
        <dbReference type="ARBA" id="ARBA00023014"/>
    </source>
</evidence>
<proteinExistence type="predicted"/>
<keyword evidence="3 5" id="KW-0408">Iron</keyword>
<dbReference type="InterPro" id="IPR017721">
    <property type="entry name" value="IorA"/>
</dbReference>
<dbReference type="InterPro" id="IPR017900">
    <property type="entry name" value="4Fe4S_Fe_S_CS"/>
</dbReference>
<dbReference type="InterPro" id="IPR002880">
    <property type="entry name" value="Pyrv_Fd/Flavodoxin_OxRdtase_N"/>
</dbReference>
<keyword evidence="1 5" id="KW-0479">Metal-binding</keyword>
<dbReference type="InterPro" id="IPR045025">
    <property type="entry name" value="HACL1-like"/>
</dbReference>
<dbReference type="GO" id="GO:0030976">
    <property type="term" value="F:thiamine pyrophosphate binding"/>
    <property type="evidence" value="ECO:0007669"/>
    <property type="project" value="InterPro"/>
</dbReference>
<dbReference type="Pfam" id="PF00037">
    <property type="entry name" value="Fer4"/>
    <property type="match status" value="1"/>
</dbReference>
<dbReference type="PANTHER" id="PTHR43710">
    <property type="entry name" value="2-HYDROXYACYL-COA LYASE"/>
    <property type="match status" value="1"/>
</dbReference>
<dbReference type="Gene3D" id="3.30.70.20">
    <property type="match status" value="1"/>
</dbReference>
<feature type="binding site" evidence="6">
    <location>
        <position position="568"/>
    </location>
    <ligand>
        <name>[4Fe-4S] cluster</name>
        <dbReference type="ChEBI" id="CHEBI:49883"/>
        <label>2</label>
    </ligand>
</feature>
<accession>A0A7C3ZA69</accession>
<evidence type="ECO:0000256" key="1">
    <source>
        <dbReference type="ARBA" id="ARBA00022723"/>
    </source>
</evidence>
<evidence type="ECO:0000256" key="5">
    <source>
        <dbReference type="PIRNR" id="PIRNR006439"/>
    </source>
</evidence>
<feature type="domain" description="4Fe-4S ferredoxin-type" evidence="7">
    <location>
        <begin position="578"/>
        <end position="607"/>
    </location>
</feature>
<feature type="binding site" evidence="6">
    <location>
        <position position="559"/>
    </location>
    <ligand>
        <name>[4Fe-4S] cluster</name>
        <dbReference type="ChEBI" id="CHEBI:49883"/>
        <label>1</label>
    </ligand>
</feature>
<sequence>MDNHRLLMGNEAIGLGLVENGVSLAASYPGTPASEILAAVTAFAREHGVALHAEWSVNEKVAYETALANSMAGRRSAVSMKQVGLNVASDPFLRSAYLGVMGGFVVISADDPGPHSSQTEQDSRFFAMFAKVPVLDPSSPQEARDLVARAFELSEKYEIPVMLRPTTRVCHARQNLALRAIVPREQPARFEKNPSRWCATPQFLRDLHRQLNEKIDRIAREPALAPLLTPGDGSAPRTCIVASGVAAAHTWDLLDDLDLLNKIDFYQVVLPYPLNQDFIEVTRFLYDRVLILEETYPVVEMQLAGVPVEGRQTQTVPREGELTPEVIRPILEKFLNRPAVFPSPRPAAGETRPTLCAGCGHRAAFYAIKETFPGGIFPSDIGCYTLGVNLGAVDTCHCMGAGISQAAGFYRAFAAGAEEFPTIVATIGDSTFFHAGIPALLNAVFHQARFILVILDNATTAMTGHQPTPELGVTAMGEKGQPIYLADLVRACGVKFLKDCDPYDLPAMMDLLKDADRFCRSPEGSVAVIIARHPCLLDRHARKLPPPYKMVVTEDCIACRHCLENFECPALRFDEAGGRVEIDPIRCVGCGVCAHVCPEGAIVRRDGGGGG</sequence>
<comment type="cofactor">
    <cofactor evidence="5 6">
        <name>[4Fe-4S] cluster</name>
        <dbReference type="ChEBI" id="CHEBI:49883"/>
    </cofactor>
    <text evidence="5 6">Binds 2 [4Fe-4S] clusters. In this family the first cluster has a non-standard and varying [4Fe-4S] binding motif CX(2)CX(2)CX(4-5)CP.</text>
</comment>
<dbReference type="GO" id="GO:0051539">
    <property type="term" value="F:4 iron, 4 sulfur cluster binding"/>
    <property type="evidence" value="ECO:0007669"/>
    <property type="project" value="UniProtKB-UniRule"/>
</dbReference>
<gene>
    <name evidence="8" type="ORF">ENW96_06115</name>
</gene>
<keyword evidence="5 6" id="KW-0004">4Fe-4S</keyword>
<protein>
    <recommendedName>
        <fullName evidence="5">Indolepyruvate oxidoreductase subunit IorA</fullName>
        <shortName evidence="5">IOR</shortName>
        <ecNumber evidence="5">1.2.7.8</ecNumber>
    </recommendedName>
    <alternativeName>
        <fullName evidence="5">Indolepyruvate ferredoxin oxidoreductase subunit alpha</fullName>
    </alternativeName>
</protein>
<dbReference type="InterPro" id="IPR029061">
    <property type="entry name" value="THDP-binding"/>
</dbReference>
<comment type="function">
    <text evidence="5">Catalyzes the ferredoxin-dependent oxidative decarboxylation of arylpyruvates.</text>
</comment>
<evidence type="ECO:0000313" key="8">
    <source>
        <dbReference type="EMBL" id="HGF33953.1"/>
    </source>
</evidence>
<dbReference type="EC" id="1.2.7.8" evidence="5"/>
<keyword evidence="4 5" id="KW-0411">Iron-sulfur</keyword>
<dbReference type="PIRSF" id="PIRSF006439">
    <property type="entry name" value="Indolepyruvate_ferr_oxidored"/>
    <property type="match status" value="1"/>
</dbReference>
<feature type="binding site" evidence="6">
    <location>
        <position position="587"/>
    </location>
    <ligand>
        <name>[4Fe-4S] cluster</name>
        <dbReference type="ChEBI" id="CHEBI:49883"/>
        <label>2</label>
    </ligand>
</feature>
<dbReference type="PROSITE" id="PS00198">
    <property type="entry name" value="4FE4S_FER_1"/>
    <property type="match status" value="1"/>
</dbReference>
<feature type="binding site" evidence="6">
    <location>
        <position position="593"/>
    </location>
    <ligand>
        <name>[4Fe-4S] cluster</name>
        <dbReference type="ChEBI" id="CHEBI:49883"/>
        <label>2</label>
    </ligand>
</feature>
<comment type="caution">
    <text evidence="8">The sequence shown here is derived from an EMBL/GenBank/DDBJ whole genome shotgun (WGS) entry which is preliminary data.</text>
</comment>
<dbReference type="InterPro" id="IPR011766">
    <property type="entry name" value="TPP_enzyme_TPP-bd"/>
</dbReference>
<feature type="binding site" evidence="6">
    <location>
        <position position="597"/>
    </location>
    <ligand>
        <name>[4Fe-4S] cluster</name>
        <dbReference type="ChEBI" id="CHEBI:49883"/>
        <label>1</label>
    </ligand>
</feature>